<gene>
    <name evidence="2" type="ORF">FNV43_RR06501</name>
</gene>
<keyword evidence="3" id="KW-1185">Reference proteome</keyword>
<dbReference type="Proteomes" id="UP000796880">
    <property type="component" value="Unassembled WGS sequence"/>
</dbReference>
<sequence length="168" mass="18564">MPTVAILGTHCRSEKCGLQIDMARVIIFLYETAKREALEGAISEQQAEQSFEEEDLSNQQAEEIPEGIPLPILEVPYLHVLEGCIRLLYDVPTDPLWASYPAADMGKLKMKISKAKLEATKKKKRDKQATAKGGASSATDKGEERPSSTVVVESSSSNRHSFWRVSSL</sequence>
<evidence type="ECO:0000256" key="1">
    <source>
        <dbReference type="SAM" id="MobiDB-lite"/>
    </source>
</evidence>
<dbReference type="AlphaFoldDB" id="A0A8K0HEN8"/>
<feature type="compositionally biased region" description="Polar residues" evidence="1">
    <location>
        <begin position="158"/>
        <end position="168"/>
    </location>
</feature>
<protein>
    <submittedName>
        <fullName evidence="2">Uncharacterized protein</fullName>
    </submittedName>
</protein>
<dbReference type="EMBL" id="VOIH02000003">
    <property type="protein sequence ID" value="KAF3450420.1"/>
    <property type="molecule type" value="Genomic_DNA"/>
</dbReference>
<reference evidence="2" key="1">
    <citation type="submission" date="2020-03" db="EMBL/GenBank/DDBJ databases">
        <title>A high-quality chromosome-level genome assembly of a woody plant with both climbing and erect habits, Rhamnella rubrinervis.</title>
        <authorList>
            <person name="Lu Z."/>
            <person name="Yang Y."/>
            <person name="Zhu X."/>
            <person name="Sun Y."/>
        </authorList>
    </citation>
    <scope>NUCLEOTIDE SEQUENCE</scope>
    <source>
        <strain evidence="2">BYM</strain>
        <tissue evidence="2">Leaf</tissue>
    </source>
</reference>
<evidence type="ECO:0000313" key="2">
    <source>
        <dbReference type="EMBL" id="KAF3450420.1"/>
    </source>
</evidence>
<name>A0A8K0HEN8_9ROSA</name>
<feature type="compositionally biased region" description="Low complexity" evidence="1">
    <location>
        <begin position="147"/>
        <end position="157"/>
    </location>
</feature>
<comment type="caution">
    <text evidence="2">The sequence shown here is derived from an EMBL/GenBank/DDBJ whole genome shotgun (WGS) entry which is preliminary data.</text>
</comment>
<accession>A0A8K0HEN8</accession>
<feature type="region of interest" description="Disordered" evidence="1">
    <location>
        <begin position="118"/>
        <end position="168"/>
    </location>
</feature>
<organism evidence="2 3">
    <name type="scientific">Rhamnella rubrinervis</name>
    <dbReference type="NCBI Taxonomy" id="2594499"/>
    <lineage>
        <taxon>Eukaryota</taxon>
        <taxon>Viridiplantae</taxon>
        <taxon>Streptophyta</taxon>
        <taxon>Embryophyta</taxon>
        <taxon>Tracheophyta</taxon>
        <taxon>Spermatophyta</taxon>
        <taxon>Magnoliopsida</taxon>
        <taxon>eudicotyledons</taxon>
        <taxon>Gunneridae</taxon>
        <taxon>Pentapetalae</taxon>
        <taxon>rosids</taxon>
        <taxon>fabids</taxon>
        <taxon>Rosales</taxon>
        <taxon>Rhamnaceae</taxon>
        <taxon>rhamnoid group</taxon>
        <taxon>Rhamneae</taxon>
        <taxon>Rhamnella</taxon>
    </lineage>
</organism>
<proteinExistence type="predicted"/>
<evidence type="ECO:0000313" key="3">
    <source>
        <dbReference type="Proteomes" id="UP000796880"/>
    </source>
</evidence>